<protein>
    <submittedName>
        <fullName evidence="8">NADH/Ubiquinone/plastoquinone (Complex I)</fullName>
    </submittedName>
</protein>
<dbReference type="Proteomes" id="UP000028781">
    <property type="component" value="Chromosome"/>
</dbReference>
<dbReference type="PANTHER" id="PTHR42703:SF1">
    <property type="entry name" value="NA(+)_H(+) ANTIPORTER SUBUNIT D1"/>
    <property type="match status" value="1"/>
</dbReference>
<evidence type="ECO:0000256" key="6">
    <source>
        <dbReference type="SAM" id="Phobius"/>
    </source>
</evidence>
<evidence type="ECO:0000256" key="2">
    <source>
        <dbReference type="ARBA" id="ARBA00022475"/>
    </source>
</evidence>
<feature type="transmembrane region" description="Helical" evidence="6">
    <location>
        <begin position="155"/>
        <end position="175"/>
    </location>
</feature>
<dbReference type="KEGG" id="mjh:JH146_0319"/>
<feature type="transmembrane region" description="Helical" evidence="6">
    <location>
        <begin position="237"/>
        <end position="254"/>
    </location>
</feature>
<gene>
    <name evidence="8" type="ORF">JH146_0319</name>
</gene>
<dbReference type="EMBL" id="CP009149">
    <property type="protein sequence ID" value="AIJ05169.1"/>
    <property type="molecule type" value="Genomic_DNA"/>
</dbReference>
<evidence type="ECO:0000256" key="4">
    <source>
        <dbReference type="ARBA" id="ARBA00022989"/>
    </source>
</evidence>
<keyword evidence="3 6" id="KW-0812">Transmembrane</keyword>
<sequence length="481" mass="52518">MNYLPMIIVFPLIMAIIMNLLHGKEKAVKYITFITAAILIVLPFISQYGYYYFGGHGVVDGWVSGIAYLYNPAKQAVIVTLSLIASLVLITGMGEKLKNNMFVTLSLMGFASIAAIVLADDIFNLYVFFEIVSIVQAGLVFLSGTEEAYKAGLRYMIMGNVAAALMLLGIAFLLASTGTLNITDMKNYLLVDNPMIYGGLLLLIIGLAYGAGLPPFHNVKADLYARSKGFISAMLQTYSKFVLVGLMLIILKLFNGLDYFASAHGVLIALGVLAMVFGVVMALLQSDYKKLLAYHAISQGGYVATGLALGTPLGIVAGIFHAINHVIYKSALFLGAYIVSCKRGSNLHKLGGLLPLMPSVAFMVLCAKLAISGIPPFNGFQSKWMLAQAAMQVNMPEITIIMIIVSIGTFVSMMKAFYLIYLKPVDEETLKEYENKEVPKLAVFSLFVLTALCIIIGIYPDIVINYLWDYAKEIGVNYYLK</sequence>
<evidence type="ECO:0000256" key="1">
    <source>
        <dbReference type="ARBA" id="ARBA00004651"/>
    </source>
</evidence>
<feature type="transmembrane region" description="Helical" evidence="6">
    <location>
        <begin position="102"/>
        <end position="119"/>
    </location>
</feature>
<feature type="transmembrane region" description="Helical" evidence="6">
    <location>
        <begin position="360"/>
        <end position="378"/>
    </location>
</feature>
<feature type="transmembrane region" description="Helical" evidence="6">
    <location>
        <begin position="260"/>
        <end position="284"/>
    </location>
</feature>
<feature type="transmembrane region" description="Helical" evidence="6">
    <location>
        <begin position="441"/>
        <end position="459"/>
    </location>
</feature>
<feature type="domain" description="NADH:quinone oxidoreductase/Mrp antiporter transmembrane" evidence="7">
    <location>
        <begin position="119"/>
        <end position="404"/>
    </location>
</feature>
<evidence type="ECO:0000259" key="7">
    <source>
        <dbReference type="Pfam" id="PF00361"/>
    </source>
</evidence>
<reference evidence="8 9" key="1">
    <citation type="journal article" date="2015" name="Int. J. Syst. Evol. Microbiol.">
        <title>M ethanocaldococcus bathoardescens sp. nov., a hyperthermophilic methanogen isolated from a volcanically active deep-sea hydrothermal vent.</title>
        <authorList>
            <person name="Stewart L.C."/>
            <person name="Jung J.H."/>
            <person name="Kim Y.T."/>
            <person name="Kwon S.W."/>
            <person name="Park C.S."/>
            <person name="Holden J.F."/>
        </authorList>
    </citation>
    <scope>NUCLEOTIDE SEQUENCE [LARGE SCALE GENOMIC DNA]</scope>
    <source>
        <strain evidence="8 9">JH146</strain>
    </source>
</reference>
<accession>A0A076LI23</accession>
<feature type="transmembrane region" description="Helical" evidence="6">
    <location>
        <begin position="291"/>
        <end position="309"/>
    </location>
</feature>
<dbReference type="OrthoDB" id="371891at2157"/>
<dbReference type="AlphaFoldDB" id="A0A076LI23"/>
<dbReference type="NCBIfam" id="NF004920">
    <property type="entry name" value="PRK06277.1"/>
    <property type="match status" value="1"/>
</dbReference>
<dbReference type="GO" id="GO:0005886">
    <property type="term" value="C:plasma membrane"/>
    <property type="evidence" value="ECO:0007669"/>
    <property type="project" value="UniProtKB-SubCell"/>
</dbReference>
<dbReference type="STRING" id="1301915.JH146_0319"/>
<name>A0A076LI23_9EURY</name>
<keyword evidence="2" id="KW-1003">Cell membrane</keyword>
<evidence type="ECO:0000256" key="5">
    <source>
        <dbReference type="ARBA" id="ARBA00023136"/>
    </source>
</evidence>
<dbReference type="PANTHER" id="PTHR42703">
    <property type="entry name" value="NADH DEHYDROGENASE"/>
    <property type="match status" value="1"/>
</dbReference>
<feature type="transmembrane region" description="Helical" evidence="6">
    <location>
        <begin position="195"/>
        <end position="216"/>
    </location>
</feature>
<keyword evidence="9" id="KW-1185">Reference proteome</keyword>
<feature type="transmembrane region" description="Helical" evidence="6">
    <location>
        <begin position="315"/>
        <end position="339"/>
    </location>
</feature>
<evidence type="ECO:0000256" key="3">
    <source>
        <dbReference type="ARBA" id="ARBA00022692"/>
    </source>
</evidence>
<dbReference type="InterPro" id="IPR050586">
    <property type="entry name" value="CPA3_Na-H_Antiporter_D"/>
</dbReference>
<dbReference type="GeneID" id="24890912"/>
<evidence type="ECO:0000313" key="9">
    <source>
        <dbReference type="Proteomes" id="UP000028781"/>
    </source>
</evidence>
<feature type="transmembrane region" description="Helical" evidence="6">
    <location>
        <begin position="73"/>
        <end position="90"/>
    </location>
</feature>
<proteinExistence type="predicted"/>
<feature type="transmembrane region" description="Helical" evidence="6">
    <location>
        <begin position="30"/>
        <end position="53"/>
    </location>
</feature>
<keyword evidence="4 6" id="KW-1133">Transmembrane helix</keyword>
<feature type="transmembrane region" description="Helical" evidence="6">
    <location>
        <begin position="6"/>
        <end position="23"/>
    </location>
</feature>
<comment type="subcellular location">
    <subcellularLocation>
        <location evidence="1">Cell membrane</location>
        <topology evidence="1">Multi-pass membrane protein</topology>
    </subcellularLocation>
</comment>
<dbReference type="RefSeq" id="WP_048201365.1">
    <property type="nucleotide sequence ID" value="NZ_CP009149.1"/>
</dbReference>
<keyword evidence="5 6" id="KW-0472">Membrane</keyword>
<dbReference type="InterPro" id="IPR001750">
    <property type="entry name" value="ND/Mrp_TM"/>
</dbReference>
<dbReference type="HOGENOM" id="CLU_007100_9_5_2"/>
<evidence type="ECO:0000313" key="8">
    <source>
        <dbReference type="EMBL" id="AIJ05169.1"/>
    </source>
</evidence>
<keyword evidence="8" id="KW-0830">Ubiquinone</keyword>
<organism evidence="8 9">
    <name type="scientific">Methanocaldococcus bathoardescens</name>
    <dbReference type="NCBI Taxonomy" id="1301915"/>
    <lineage>
        <taxon>Archaea</taxon>
        <taxon>Methanobacteriati</taxon>
        <taxon>Methanobacteriota</taxon>
        <taxon>Methanomada group</taxon>
        <taxon>Methanococci</taxon>
        <taxon>Methanococcales</taxon>
        <taxon>Methanocaldococcaceae</taxon>
        <taxon>Methanocaldococcus</taxon>
    </lineage>
</organism>
<feature type="transmembrane region" description="Helical" evidence="6">
    <location>
        <begin position="398"/>
        <end position="421"/>
    </location>
</feature>
<feature type="transmembrane region" description="Helical" evidence="6">
    <location>
        <begin position="125"/>
        <end position="143"/>
    </location>
</feature>
<dbReference type="Pfam" id="PF00361">
    <property type="entry name" value="Proton_antipo_M"/>
    <property type="match status" value="1"/>
</dbReference>